<dbReference type="AlphaFoldDB" id="A0AAV8TPQ6"/>
<evidence type="ECO:0000256" key="1">
    <source>
        <dbReference type="ARBA" id="ARBA00004613"/>
    </source>
</evidence>
<dbReference type="GO" id="GO:0005576">
    <property type="term" value="C:extracellular region"/>
    <property type="evidence" value="ECO:0007669"/>
    <property type="project" value="UniProtKB-SubCell"/>
</dbReference>
<comment type="caution">
    <text evidence="8">The sequence shown here is derived from an EMBL/GenBank/DDBJ whole genome shotgun (WGS) entry which is preliminary data.</text>
</comment>
<sequence length="99" mass="10841">MEYKKKAIPMLIAILLTIPLNVCAANSLRFLAPSPSPIPVMGEEPVGREIGSSAATCHSKCNHCSPCLLVEVSVREMELTENYYPQVWKCTCKGSIFSP</sequence>
<dbReference type="PANTHER" id="PTHR33109:SF49">
    <property type="entry name" value="EPIDERMAL PATTERNING FACTOR-LIKE PROTEIN"/>
    <property type="match status" value="1"/>
</dbReference>
<dbReference type="InterPro" id="IPR039455">
    <property type="entry name" value="EPFL"/>
</dbReference>
<evidence type="ECO:0000256" key="5">
    <source>
        <dbReference type="ARBA" id="ARBA00022729"/>
    </source>
</evidence>
<feature type="signal peptide" evidence="7">
    <location>
        <begin position="1"/>
        <end position="24"/>
    </location>
</feature>
<organism evidence="8 9">
    <name type="scientific">Erythroxylum novogranatense</name>
    <dbReference type="NCBI Taxonomy" id="1862640"/>
    <lineage>
        <taxon>Eukaryota</taxon>
        <taxon>Viridiplantae</taxon>
        <taxon>Streptophyta</taxon>
        <taxon>Embryophyta</taxon>
        <taxon>Tracheophyta</taxon>
        <taxon>Spermatophyta</taxon>
        <taxon>Magnoliopsida</taxon>
        <taxon>eudicotyledons</taxon>
        <taxon>Gunneridae</taxon>
        <taxon>Pentapetalae</taxon>
        <taxon>rosids</taxon>
        <taxon>fabids</taxon>
        <taxon>Malpighiales</taxon>
        <taxon>Erythroxylaceae</taxon>
        <taxon>Erythroxylum</taxon>
    </lineage>
</organism>
<comment type="function">
    <text evidence="7">Controls stomatal patterning.</text>
</comment>
<dbReference type="Pfam" id="PF17181">
    <property type="entry name" value="EPF"/>
    <property type="match status" value="1"/>
</dbReference>
<evidence type="ECO:0000313" key="8">
    <source>
        <dbReference type="EMBL" id="KAJ8768952.1"/>
    </source>
</evidence>
<proteinExistence type="inferred from homology"/>
<comment type="subcellular location">
    <subcellularLocation>
        <location evidence="1 7">Secreted</location>
    </subcellularLocation>
</comment>
<keyword evidence="3 7" id="KW-0217">Developmental protein</keyword>
<dbReference type="PANTHER" id="PTHR33109">
    <property type="entry name" value="EPIDERMAL PATTERNING FACTOR-LIKE PROTEIN 4"/>
    <property type="match status" value="1"/>
</dbReference>
<keyword evidence="6" id="KW-1015">Disulfide bond</keyword>
<evidence type="ECO:0000313" key="9">
    <source>
        <dbReference type="Proteomes" id="UP001159364"/>
    </source>
</evidence>
<dbReference type="GO" id="GO:0010052">
    <property type="term" value="P:guard cell differentiation"/>
    <property type="evidence" value="ECO:0007669"/>
    <property type="project" value="UniProtKB-UniRule"/>
</dbReference>
<dbReference type="Proteomes" id="UP001159364">
    <property type="component" value="Linkage Group LG04"/>
</dbReference>
<dbReference type="EMBL" id="JAIWQS010000004">
    <property type="protein sequence ID" value="KAJ8768952.1"/>
    <property type="molecule type" value="Genomic_DNA"/>
</dbReference>
<keyword evidence="5 7" id="KW-0732">Signal</keyword>
<name>A0AAV8TPQ6_9ROSI</name>
<gene>
    <name evidence="8" type="ORF">K2173_023947</name>
</gene>
<evidence type="ECO:0000256" key="2">
    <source>
        <dbReference type="ARBA" id="ARBA00008127"/>
    </source>
</evidence>
<comment type="similarity">
    <text evidence="2 7">Belongs to the plant cysteine rich small secretory peptide family. Epidermal patterning factor subfamily.</text>
</comment>
<accession>A0AAV8TPQ6</accession>
<feature type="chain" id="PRO_5043103797" description="Epidermal patterning factor-like protein" evidence="7">
    <location>
        <begin position="25"/>
        <end position="99"/>
    </location>
</feature>
<reference evidence="8 9" key="1">
    <citation type="submission" date="2021-09" db="EMBL/GenBank/DDBJ databases">
        <title>Genomic insights and catalytic innovation underlie evolution of tropane alkaloids biosynthesis.</title>
        <authorList>
            <person name="Wang Y.-J."/>
            <person name="Tian T."/>
            <person name="Huang J.-P."/>
            <person name="Huang S.-X."/>
        </authorList>
    </citation>
    <scope>NUCLEOTIDE SEQUENCE [LARGE SCALE GENOMIC DNA]</scope>
    <source>
        <strain evidence="8">KIB-2018</strain>
        <tissue evidence="8">Leaf</tissue>
    </source>
</reference>
<keyword evidence="9" id="KW-1185">Reference proteome</keyword>
<evidence type="ECO:0000256" key="7">
    <source>
        <dbReference type="RuleBase" id="RU367102"/>
    </source>
</evidence>
<protein>
    <recommendedName>
        <fullName evidence="7">Epidermal patterning factor-like protein</fullName>
    </recommendedName>
</protein>
<evidence type="ECO:0000256" key="3">
    <source>
        <dbReference type="ARBA" id="ARBA00022473"/>
    </source>
</evidence>
<evidence type="ECO:0000256" key="6">
    <source>
        <dbReference type="ARBA" id="ARBA00023157"/>
    </source>
</evidence>
<keyword evidence="4 7" id="KW-0964">Secreted</keyword>
<evidence type="ECO:0000256" key="4">
    <source>
        <dbReference type="ARBA" id="ARBA00022525"/>
    </source>
</evidence>